<proteinExistence type="predicted"/>
<name>A0ACA9N8C0_9GLOM</name>
<dbReference type="EMBL" id="CAJVQC010012644">
    <property type="protein sequence ID" value="CAG8640496.1"/>
    <property type="molecule type" value="Genomic_DNA"/>
</dbReference>
<comment type="caution">
    <text evidence="1">The sequence shown here is derived from an EMBL/GenBank/DDBJ whole genome shotgun (WGS) entry which is preliminary data.</text>
</comment>
<feature type="non-terminal residue" evidence="1">
    <location>
        <position position="1"/>
    </location>
</feature>
<evidence type="ECO:0000313" key="1">
    <source>
        <dbReference type="EMBL" id="CAG8640496.1"/>
    </source>
</evidence>
<gene>
    <name evidence="1" type="ORF">RPERSI_LOCUS7459</name>
</gene>
<organism evidence="1 2">
    <name type="scientific">Racocetra persica</name>
    <dbReference type="NCBI Taxonomy" id="160502"/>
    <lineage>
        <taxon>Eukaryota</taxon>
        <taxon>Fungi</taxon>
        <taxon>Fungi incertae sedis</taxon>
        <taxon>Mucoromycota</taxon>
        <taxon>Glomeromycotina</taxon>
        <taxon>Glomeromycetes</taxon>
        <taxon>Diversisporales</taxon>
        <taxon>Gigasporaceae</taxon>
        <taxon>Racocetra</taxon>
    </lineage>
</organism>
<sequence length="250" mass="28106">MNTLKFKNELAVIQIEENLKHESKMTYNQLYQFATNLDFLIIFVGDKYFFAIIIGAFSLANIASDLQAFAIVVGADAKILETIDLVLSIDLVSLTDNMSLYIKSRISVAIVSASGSGKSMIMLLLNQQISLVEQEPVLFNDTIFNNIVYGLIDLIYEDISDEIKYKRIKNACEIFNADEFIVRLSNQYETIVAESGILLSRDQKQPITIARAIIKDLKILFLDKATSALDSQSKKIVQDVLNKASKNRTM</sequence>
<protein>
    <submittedName>
        <fullName evidence="1">27141_t:CDS:1</fullName>
    </submittedName>
</protein>
<feature type="non-terminal residue" evidence="1">
    <location>
        <position position="250"/>
    </location>
</feature>
<accession>A0ACA9N8C0</accession>
<dbReference type="Proteomes" id="UP000789920">
    <property type="component" value="Unassembled WGS sequence"/>
</dbReference>
<reference evidence="1" key="1">
    <citation type="submission" date="2021-06" db="EMBL/GenBank/DDBJ databases">
        <authorList>
            <person name="Kallberg Y."/>
            <person name="Tangrot J."/>
            <person name="Rosling A."/>
        </authorList>
    </citation>
    <scope>NUCLEOTIDE SEQUENCE</scope>
    <source>
        <strain evidence="1">MA461A</strain>
    </source>
</reference>
<evidence type="ECO:0000313" key="2">
    <source>
        <dbReference type="Proteomes" id="UP000789920"/>
    </source>
</evidence>
<keyword evidence="2" id="KW-1185">Reference proteome</keyword>